<feature type="non-terminal residue" evidence="1">
    <location>
        <position position="1"/>
    </location>
</feature>
<evidence type="ECO:0000313" key="2">
    <source>
        <dbReference type="Proteomes" id="UP000663844"/>
    </source>
</evidence>
<accession>A0A820GA81</accession>
<reference evidence="1" key="1">
    <citation type="submission" date="2021-02" db="EMBL/GenBank/DDBJ databases">
        <authorList>
            <person name="Nowell W R."/>
        </authorList>
    </citation>
    <scope>NUCLEOTIDE SEQUENCE</scope>
</reference>
<dbReference type="Proteomes" id="UP000663844">
    <property type="component" value="Unassembled WGS sequence"/>
</dbReference>
<comment type="caution">
    <text evidence="1">The sequence shown here is derived from an EMBL/GenBank/DDBJ whole genome shotgun (WGS) entry which is preliminary data.</text>
</comment>
<dbReference type="EMBL" id="CAJOAZ010014031">
    <property type="protein sequence ID" value="CAF4275070.1"/>
    <property type="molecule type" value="Genomic_DNA"/>
</dbReference>
<protein>
    <submittedName>
        <fullName evidence="1">Uncharacterized protein</fullName>
    </submittedName>
</protein>
<evidence type="ECO:0000313" key="1">
    <source>
        <dbReference type="EMBL" id="CAF4275070.1"/>
    </source>
</evidence>
<organism evidence="1 2">
    <name type="scientific">Adineta steineri</name>
    <dbReference type="NCBI Taxonomy" id="433720"/>
    <lineage>
        <taxon>Eukaryota</taxon>
        <taxon>Metazoa</taxon>
        <taxon>Spiralia</taxon>
        <taxon>Gnathifera</taxon>
        <taxon>Rotifera</taxon>
        <taxon>Eurotatoria</taxon>
        <taxon>Bdelloidea</taxon>
        <taxon>Adinetida</taxon>
        <taxon>Adinetidae</taxon>
        <taxon>Adineta</taxon>
    </lineage>
</organism>
<proteinExistence type="predicted"/>
<sequence length="81" mass="9407">VHFYIYTLTGEVFRQQLVKLWPINVTWPYISALFRCKQSSSSSSSLTETNIQQKRIFENDQKPNLEVSLVASRCYNESSIS</sequence>
<gene>
    <name evidence="1" type="ORF">OXD698_LOCUS44730</name>
</gene>
<dbReference type="AlphaFoldDB" id="A0A820GA81"/>
<name>A0A820GA81_9BILA</name>